<dbReference type="InterPro" id="IPR045055">
    <property type="entry name" value="DNA2/NAM7-like"/>
</dbReference>
<feature type="compositionally biased region" description="Basic residues" evidence="1">
    <location>
        <begin position="219"/>
        <end position="228"/>
    </location>
</feature>
<gene>
    <name evidence="3" type="ORF">F503_04060</name>
</gene>
<dbReference type="InterPro" id="IPR041679">
    <property type="entry name" value="DNA2/NAM7-like_C"/>
</dbReference>
<dbReference type="Pfam" id="PF13087">
    <property type="entry name" value="AAA_12"/>
    <property type="match status" value="1"/>
</dbReference>
<keyword evidence="4" id="KW-1185">Reference proteome</keyword>
<keyword evidence="3" id="KW-0067">ATP-binding</keyword>
<feature type="domain" description="DNA2/NAM7 helicase-like C-terminal" evidence="2">
    <location>
        <begin position="3"/>
        <end position="106"/>
    </location>
</feature>
<dbReference type="InterPro" id="IPR047187">
    <property type="entry name" value="SF1_C_Upf1"/>
</dbReference>
<evidence type="ECO:0000259" key="2">
    <source>
        <dbReference type="Pfam" id="PF13087"/>
    </source>
</evidence>
<dbReference type="Gene3D" id="3.40.50.300">
    <property type="entry name" value="P-loop containing nucleotide triphosphate hydrolases"/>
    <property type="match status" value="1"/>
</dbReference>
<evidence type="ECO:0000313" key="4">
    <source>
        <dbReference type="Proteomes" id="UP000016923"/>
    </source>
</evidence>
<keyword evidence="3" id="KW-0547">Nucleotide-binding</keyword>
<dbReference type="EMBL" id="KE148175">
    <property type="protein sequence ID" value="EPE02711.1"/>
    <property type="molecule type" value="Genomic_DNA"/>
</dbReference>
<reference evidence="3 4" key="1">
    <citation type="journal article" date="2013" name="BMC Genomics">
        <title>The genome and transcriptome of the pine saprophyte Ophiostoma piceae, and a comparison with the bark beetle-associated pine pathogen Grosmannia clavigera.</title>
        <authorList>
            <person name="Haridas S."/>
            <person name="Wang Y."/>
            <person name="Lim L."/>
            <person name="Massoumi Alamouti S."/>
            <person name="Jackman S."/>
            <person name="Docking R."/>
            <person name="Robertson G."/>
            <person name="Birol I."/>
            <person name="Bohlmann J."/>
            <person name="Breuil C."/>
        </authorList>
    </citation>
    <scope>NUCLEOTIDE SEQUENCE [LARGE SCALE GENOMIC DNA]</scope>
    <source>
        <strain evidence="3 4">UAMH 11346</strain>
    </source>
</reference>
<dbReference type="HOGENOM" id="CLU_1058061_0_0_1"/>
<proteinExistence type="predicted"/>
<evidence type="ECO:0000256" key="1">
    <source>
        <dbReference type="SAM" id="MobiDB-lite"/>
    </source>
</evidence>
<keyword evidence="3" id="KW-0347">Helicase</keyword>
<dbReference type="PANTHER" id="PTHR10887">
    <property type="entry name" value="DNA2/NAM7 HELICASE FAMILY"/>
    <property type="match status" value="1"/>
</dbReference>
<sequence>MGSRFNAEQNKACVRLVDLLLAQDILAADITCITPYRANAAVLSDALAVKASTSPVTVYTADSFQGRENEIVILVLCVTKTTGACFVANLDRLCVALTRYTTNIMVQYTLKLGPRFRSEGPVKAMMDGTFFTASTKRAQAVEAALQQPATELSFPAPPIGGSLMRLGQGGPAAGGSPASRSPRSPKTPRAAVTTPANPSVASRPPAAVPSASAAGPSSAKRKRVHFHRMVIDGGDDDDSFVVPNRPVAPVKSARVTRSGGAPC</sequence>
<keyword evidence="3" id="KW-0378">Hydrolase</keyword>
<dbReference type="OrthoDB" id="6513042at2759"/>
<protein>
    <submittedName>
        <fullName evidence="3">Dna helicase</fullName>
    </submittedName>
</protein>
<accession>S3BTJ9</accession>
<dbReference type="CDD" id="cd18808">
    <property type="entry name" value="SF1_C_Upf1"/>
    <property type="match status" value="1"/>
</dbReference>
<organism evidence="3 4">
    <name type="scientific">Ophiostoma piceae (strain UAMH 11346)</name>
    <name type="common">Sap stain fungus</name>
    <dbReference type="NCBI Taxonomy" id="1262450"/>
    <lineage>
        <taxon>Eukaryota</taxon>
        <taxon>Fungi</taxon>
        <taxon>Dikarya</taxon>
        <taxon>Ascomycota</taxon>
        <taxon>Pezizomycotina</taxon>
        <taxon>Sordariomycetes</taxon>
        <taxon>Sordariomycetidae</taxon>
        <taxon>Ophiostomatales</taxon>
        <taxon>Ophiostomataceae</taxon>
        <taxon>Ophiostoma</taxon>
    </lineage>
</organism>
<dbReference type="InterPro" id="IPR027417">
    <property type="entry name" value="P-loop_NTPase"/>
</dbReference>
<feature type="compositionally biased region" description="Low complexity" evidence="1">
    <location>
        <begin position="174"/>
        <end position="218"/>
    </location>
</feature>
<dbReference type="AlphaFoldDB" id="S3BTJ9"/>
<dbReference type="SUPFAM" id="SSF52540">
    <property type="entry name" value="P-loop containing nucleoside triphosphate hydrolases"/>
    <property type="match status" value="1"/>
</dbReference>
<feature type="region of interest" description="Disordered" evidence="1">
    <location>
        <begin position="152"/>
        <end position="263"/>
    </location>
</feature>
<dbReference type="Proteomes" id="UP000016923">
    <property type="component" value="Unassembled WGS sequence"/>
</dbReference>
<dbReference type="PANTHER" id="PTHR10887:SF495">
    <property type="entry name" value="HELICASE SENATAXIN ISOFORM X1-RELATED"/>
    <property type="match status" value="1"/>
</dbReference>
<dbReference type="VEuPathDB" id="FungiDB:F503_04060"/>
<dbReference type="GO" id="GO:0004386">
    <property type="term" value="F:helicase activity"/>
    <property type="evidence" value="ECO:0007669"/>
    <property type="project" value="UniProtKB-KW"/>
</dbReference>
<evidence type="ECO:0000313" key="3">
    <source>
        <dbReference type="EMBL" id="EPE02711.1"/>
    </source>
</evidence>
<name>S3BTJ9_OPHP1</name>